<sequence>MYTHAILVLNPPPKILCYLSIPQSSPHSKTPLNLPSHLPACLDPNSVAPAAVEELMFLPDWPIMYNN</sequence>
<reference evidence="5" key="1">
    <citation type="submission" date="2017-02" db="UniProtKB">
        <authorList>
            <consortium name="WormBaseParasite"/>
        </authorList>
    </citation>
    <scope>IDENTIFICATION</scope>
</reference>
<name>A0A0R3SWP0_HYMDI</name>
<dbReference type="WBParaSite" id="HDID_0001011501-mRNA-1">
    <property type="protein sequence ID" value="HDID_0001011501-mRNA-1"/>
    <property type="gene ID" value="HDID_0001011501"/>
</dbReference>
<reference evidence="2 4" key="3">
    <citation type="submission" date="2019-07" db="EMBL/GenBank/DDBJ databases">
        <authorList>
            <person name="Jastrzebski P J."/>
            <person name="Paukszto L."/>
            <person name="Jastrzebski P J."/>
        </authorList>
    </citation>
    <scope>NUCLEOTIDE SEQUENCE [LARGE SCALE GENOMIC DNA]</scope>
    <source>
        <strain evidence="2 4">WMS-il1</strain>
    </source>
</reference>
<dbReference type="EMBL" id="UYSG01011529">
    <property type="protein sequence ID" value="VDL62705.1"/>
    <property type="molecule type" value="Genomic_DNA"/>
</dbReference>
<evidence type="ECO:0000313" key="1">
    <source>
        <dbReference type="EMBL" id="VDL62705.1"/>
    </source>
</evidence>
<dbReference type="AlphaFoldDB" id="A0A0R3SWP0"/>
<dbReference type="Proteomes" id="UP000274504">
    <property type="component" value="Unassembled WGS sequence"/>
</dbReference>
<evidence type="ECO:0000313" key="3">
    <source>
        <dbReference type="Proteomes" id="UP000274504"/>
    </source>
</evidence>
<proteinExistence type="predicted"/>
<gene>
    <name evidence="1" type="ORF">HDID_LOCUS10113</name>
    <name evidence="2" type="ORF">WMSIL1_LOCUS14164</name>
</gene>
<evidence type="ECO:0000313" key="4">
    <source>
        <dbReference type="Proteomes" id="UP000321570"/>
    </source>
</evidence>
<accession>A0A0R3SWP0</accession>
<evidence type="ECO:0000313" key="5">
    <source>
        <dbReference type="WBParaSite" id="HDID_0001011501-mRNA-1"/>
    </source>
</evidence>
<dbReference type="Proteomes" id="UP000321570">
    <property type="component" value="Unassembled WGS sequence"/>
</dbReference>
<dbReference type="EMBL" id="CABIJS010000706">
    <property type="protein sequence ID" value="VUZ56571.1"/>
    <property type="molecule type" value="Genomic_DNA"/>
</dbReference>
<organism evidence="5">
    <name type="scientific">Hymenolepis diminuta</name>
    <name type="common">Rat tapeworm</name>
    <dbReference type="NCBI Taxonomy" id="6216"/>
    <lineage>
        <taxon>Eukaryota</taxon>
        <taxon>Metazoa</taxon>
        <taxon>Spiralia</taxon>
        <taxon>Lophotrochozoa</taxon>
        <taxon>Platyhelminthes</taxon>
        <taxon>Cestoda</taxon>
        <taxon>Eucestoda</taxon>
        <taxon>Cyclophyllidea</taxon>
        <taxon>Hymenolepididae</taxon>
        <taxon>Hymenolepis</taxon>
    </lineage>
</organism>
<reference evidence="1 3" key="2">
    <citation type="submission" date="2018-11" db="EMBL/GenBank/DDBJ databases">
        <authorList>
            <consortium name="Pathogen Informatics"/>
        </authorList>
    </citation>
    <scope>NUCLEOTIDE SEQUENCE [LARGE SCALE GENOMIC DNA]</scope>
</reference>
<evidence type="ECO:0000313" key="2">
    <source>
        <dbReference type="EMBL" id="VUZ56571.1"/>
    </source>
</evidence>
<protein>
    <submittedName>
        <fullName evidence="5">Ovule protein</fullName>
    </submittedName>
</protein>
<keyword evidence="4" id="KW-1185">Reference proteome</keyword>